<protein>
    <submittedName>
        <fullName evidence="3">Uncharacterized protein</fullName>
    </submittedName>
</protein>
<dbReference type="Proteomes" id="UP000663868">
    <property type="component" value="Unassembled WGS sequence"/>
</dbReference>
<dbReference type="Proteomes" id="UP000663860">
    <property type="component" value="Unassembled WGS sequence"/>
</dbReference>
<evidence type="ECO:0000256" key="1">
    <source>
        <dbReference type="SAM" id="Phobius"/>
    </source>
</evidence>
<dbReference type="AlphaFoldDB" id="A0A819ET74"/>
<accession>A0A819ET74</accession>
<proteinExistence type="predicted"/>
<gene>
    <name evidence="2" type="ORF">IZO911_LOCUS31753</name>
    <name evidence="3" type="ORF">KXQ929_LOCUS20295</name>
</gene>
<sequence>MELNQIPLSQTNSQPSIEGDPATYKFAMFLISALAIITIGSIIGIAAGNAAHYDYFEPNNITNISVSALWNISILSQRSLGNGARLWLTLAERIKRSNMSIKTRSTWLIIKKPTNNRRW</sequence>
<dbReference type="EMBL" id="CAJOBB010001418">
    <property type="protein sequence ID" value="CAF3854566.1"/>
    <property type="molecule type" value="Genomic_DNA"/>
</dbReference>
<reference evidence="3" key="1">
    <citation type="submission" date="2021-02" db="EMBL/GenBank/DDBJ databases">
        <authorList>
            <person name="Nowell W R."/>
        </authorList>
    </citation>
    <scope>NUCLEOTIDE SEQUENCE</scope>
</reference>
<keyword evidence="1" id="KW-0812">Transmembrane</keyword>
<feature type="transmembrane region" description="Helical" evidence="1">
    <location>
        <begin position="26"/>
        <end position="47"/>
    </location>
</feature>
<keyword evidence="1" id="KW-1133">Transmembrane helix</keyword>
<evidence type="ECO:0000313" key="3">
    <source>
        <dbReference type="EMBL" id="CAF3854566.1"/>
    </source>
</evidence>
<keyword evidence="1" id="KW-0472">Membrane</keyword>
<name>A0A819ET74_9BILA</name>
<dbReference type="EMBL" id="CAJNOE010000530">
    <property type="protein sequence ID" value="CAF1258503.1"/>
    <property type="molecule type" value="Genomic_DNA"/>
</dbReference>
<evidence type="ECO:0000313" key="4">
    <source>
        <dbReference type="Proteomes" id="UP000663868"/>
    </source>
</evidence>
<evidence type="ECO:0000313" key="2">
    <source>
        <dbReference type="EMBL" id="CAF1258503.1"/>
    </source>
</evidence>
<organism evidence="3 4">
    <name type="scientific">Adineta steineri</name>
    <dbReference type="NCBI Taxonomy" id="433720"/>
    <lineage>
        <taxon>Eukaryota</taxon>
        <taxon>Metazoa</taxon>
        <taxon>Spiralia</taxon>
        <taxon>Gnathifera</taxon>
        <taxon>Rotifera</taxon>
        <taxon>Eurotatoria</taxon>
        <taxon>Bdelloidea</taxon>
        <taxon>Adinetida</taxon>
        <taxon>Adinetidae</taxon>
        <taxon>Adineta</taxon>
    </lineage>
</organism>
<comment type="caution">
    <text evidence="3">The sequence shown here is derived from an EMBL/GenBank/DDBJ whole genome shotgun (WGS) entry which is preliminary data.</text>
</comment>